<protein>
    <submittedName>
        <fullName evidence="1">Putative bacteriophage protein</fullName>
    </submittedName>
</protein>
<sequence length="159" mass="16930">MGVMKVDRLKAILQSINGLVQKEVLVGIPDSAPERKDDEPIGNAAIGYIQETGSPVNNIPARPFLVPGVADAAAKVTPQLQKGVEAALDGDVDGAERRMAAAGLLAQNSVRARINSGISPELKDSTLAARRRRGRTGTVPLIDTGQLRNSITYVIRKRK</sequence>
<reference evidence="1" key="1">
    <citation type="submission" date="2005-08" db="EMBL/GenBank/DDBJ databases">
        <title>Complete sequence of Chromosome1 of Ralstonia eutropha JMP134.</title>
        <authorList>
            <person name="Copeland A."/>
            <person name="Lucas S."/>
            <person name="Lapidus A."/>
            <person name="Barry K."/>
            <person name="Detter J.C."/>
            <person name="Glavina T."/>
            <person name="Hammon N."/>
            <person name="Israni S."/>
            <person name="Pitluck S."/>
            <person name="Goltsman E."/>
            <person name="Martinez M."/>
            <person name="Schmutz J."/>
            <person name="Larimer F."/>
            <person name="Land M."/>
            <person name="Lykidis A."/>
            <person name="Richardson P."/>
        </authorList>
    </citation>
    <scope>NUCLEOTIDE SEQUENCE</scope>
    <source>
        <strain evidence="1">JMP134</strain>
    </source>
</reference>
<accession>Q46YM4</accession>
<evidence type="ECO:0000313" key="1">
    <source>
        <dbReference type="EMBL" id="AAZ61759.1"/>
    </source>
</evidence>
<dbReference type="EMBL" id="CP000090">
    <property type="protein sequence ID" value="AAZ61759.1"/>
    <property type="molecule type" value="Genomic_DNA"/>
</dbReference>
<name>Q46YM4_CUPPJ</name>
<dbReference type="HOGENOM" id="CLU_096367_2_0_4"/>
<dbReference type="KEGG" id="reu:Reut_A2397"/>
<dbReference type="STRING" id="264198.Reut_A2397"/>
<dbReference type="eggNOG" id="ENOG5032U0D">
    <property type="taxonomic scope" value="Bacteria"/>
</dbReference>
<dbReference type="AlphaFoldDB" id="Q46YM4"/>
<gene>
    <name evidence="1" type="ordered locus">Reut_A2397</name>
</gene>
<dbReference type="OrthoDB" id="8160844at2"/>
<organism evidence="1">
    <name type="scientific">Cupriavidus pinatubonensis (strain JMP 134 / LMG 1197)</name>
    <name type="common">Cupriavidus necator (strain JMP 134)</name>
    <dbReference type="NCBI Taxonomy" id="264198"/>
    <lineage>
        <taxon>Bacteria</taxon>
        <taxon>Pseudomonadati</taxon>
        <taxon>Pseudomonadota</taxon>
        <taxon>Betaproteobacteria</taxon>
        <taxon>Burkholderiales</taxon>
        <taxon>Burkholderiaceae</taxon>
        <taxon>Cupriavidus</taxon>
    </lineage>
</organism>
<proteinExistence type="predicted"/>